<keyword evidence="3" id="KW-0560">Oxidoreductase</keyword>
<dbReference type="Proteomes" id="UP001301958">
    <property type="component" value="Unassembled WGS sequence"/>
</dbReference>
<dbReference type="InterPro" id="IPR051609">
    <property type="entry name" value="NmrA/Isoflavone_reductase-like"/>
</dbReference>
<dbReference type="SUPFAM" id="SSF51735">
    <property type="entry name" value="NAD(P)-binding Rossmann-fold domains"/>
    <property type="match status" value="1"/>
</dbReference>
<dbReference type="InterPro" id="IPR008030">
    <property type="entry name" value="NmrA-like"/>
</dbReference>
<dbReference type="InterPro" id="IPR036291">
    <property type="entry name" value="NAD(P)-bd_dom_sf"/>
</dbReference>
<evidence type="ECO:0000256" key="1">
    <source>
        <dbReference type="ARBA" id="ARBA00005725"/>
    </source>
</evidence>
<dbReference type="PANTHER" id="PTHR47706:SF4">
    <property type="entry name" value="NMRA-LIKE DOMAIN-CONTAINING PROTEIN"/>
    <property type="match status" value="1"/>
</dbReference>
<proteinExistence type="inferred from homology"/>
<dbReference type="Gene3D" id="3.40.50.720">
    <property type="entry name" value="NAD(P)-binding Rossmann-like Domain"/>
    <property type="match status" value="1"/>
</dbReference>
<dbReference type="Gene3D" id="3.90.25.10">
    <property type="entry name" value="UDP-galactose 4-epimerase, domain 1"/>
    <property type="match status" value="1"/>
</dbReference>
<evidence type="ECO:0000256" key="2">
    <source>
        <dbReference type="ARBA" id="ARBA00022857"/>
    </source>
</evidence>
<dbReference type="AlphaFoldDB" id="A0AAN7BIZ2"/>
<comment type="similarity">
    <text evidence="1">Belongs to the NmrA-type oxidoreductase family. Isoflavone reductase subfamily.</text>
</comment>
<evidence type="ECO:0000256" key="3">
    <source>
        <dbReference type="ARBA" id="ARBA00023002"/>
    </source>
</evidence>
<comment type="caution">
    <text evidence="5">The sequence shown here is derived from an EMBL/GenBank/DDBJ whole genome shotgun (WGS) entry which is preliminary data.</text>
</comment>
<accession>A0AAN7BIZ2</accession>
<organism evidence="5 6">
    <name type="scientific">Podospora fimiseda</name>
    <dbReference type="NCBI Taxonomy" id="252190"/>
    <lineage>
        <taxon>Eukaryota</taxon>
        <taxon>Fungi</taxon>
        <taxon>Dikarya</taxon>
        <taxon>Ascomycota</taxon>
        <taxon>Pezizomycotina</taxon>
        <taxon>Sordariomycetes</taxon>
        <taxon>Sordariomycetidae</taxon>
        <taxon>Sordariales</taxon>
        <taxon>Podosporaceae</taxon>
        <taxon>Podospora</taxon>
    </lineage>
</organism>
<dbReference type="GO" id="GO:0016491">
    <property type="term" value="F:oxidoreductase activity"/>
    <property type="evidence" value="ECO:0007669"/>
    <property type="project" value="UniProtKB-KW"/>
</dbReference>
<reference evidence="5" key="2">
    <citation type="submission" date="2023-05" db="EMBL/GenBank/DDBJ databases">
        <authorList>
            <consortium name="Lawrence Berkeley National Laboratory"/>
            <person name="Steindorff A."/>
            <person name="Hensen N."/>
            <person name="Bonometti L."/>
            <person name="Westerberg I."/>
            <person name="Brannstrom I.O."/>
            <person name="Guillou S."/>
            <person name="Cros-Aarteil S."/>
            <person name="Calhoun S."/>
            <person name="Haridas S."/>
            <person name="Kuo A."/>
            <person name="Mondo S."/>
            <person name="Pangilinan J."/>
            <person name="Riley R."/>
            <person name="Labutti K."/>
            <person name="Andreopoulos B."/>
            <person name="Lipzen A."/>
            <person name="Chen C."/>
            <person name="Yanf M."/>
            <person name="Daum C."/>
            <person name="Ng V."/>
            <person name="Clum A."/>
            <person name="Ohm R."/>
            <person name="Martin F."/>
            <person name="Silar P."/>
            <person name="Natvig D."/>
            <person name="Lalanne C."/>
            <person name="Gautier V."/>
            <person name="Ament-Velasquez S.L."/>
            <person name="Kruys A."/>
            <person name="Hutchinson M.I."/>
            <person name="Powell A.J."/>
            <person name="Barry K."/>
            <person name="Miller A.N."/>
            <person name="Grigoriev I.V."/>
            <person name="Debuchy R."/>
            <person name="Gladieux P."/>
            <person name="Thoren M.H."/>
            <person name="Johannesson H."/>
        </authorList>
    </citation>
    <scope>NUCLEOTIDE SEQUENCE</scope>
    <source>
        <strain evidence="5">CBS 990.96</strain>
    </source>
</reference>
<keyword evidence="6" id="KW-1185">Reference proteome</keyword>
<dbReference type="Pfam" id="PF05368">
    <property type="entry name" value="NmrA"/>
    <property type="match status" value="1"/>
</dbReference>
<name>A0AAN7BIZ2_9PEZI</name>
<evidence type="ECO:0000313" key="5">
    <source>
        <dbReference type="EMBL" id="KAK4224129.1"/>
    </source>
</evidence>
<feature type="domain" description="NmrA-like" evidence="4">
    <location>
        <begin position="6"/>
        <end position="283"/>
    </location>
</feature>
<dbReference type="EMBL" id="MU865403">
    <property type="protein sequence ID" value="KAK4224129.1"/>
    <property type="molecule type" value="Genomic_DNA"/>
</dbReference>
<evidence type="ECO:0000313" key="6">
    <source>
        <dbReference type="Proteomes" id="UP001301958"/>
    </source>
</evidence>
<protein>
    <recommendedName>
        <fullName evidence="4">NmrA-like domain-containing protein</fullName>
    </recommendedName>
</protein>
<reference evidence="5" key="1">
    <citation type="journal article" date="2023" name="Mol. Phylogenet. Evol.">
        <title>Genome-scale phylogeny and comparative genomics of the fungal order Sordariales.</title>
        <authorList>
            <person name="Hensen N."/>
            <person name="Bonometti L."/>
            <person name="Westerberg I."/>
            <person name="Brannstrom I.O."/>
            <person name="Guillou S."/>
            <person name="Cros-Aarteil S."/>
            <person name="Calhoun S."/>
            <person name="Haridas S."/>
            <person name="Kuo A."/>
            <person name="Mondo S."/>
            <person name="Pangilinan J."/>
            <person name="Riley R."/>
            <person name="LaButti K."/>
            <person name="Andreopoulos B."/>
            <person name="Lipzen A."/>
            <person name="Chen C."/>
            <person name="Yan M."/>
            <person name="Daum C."/>
            <person name="Ng V."/>
            <person name="Clum A."/>
            <person name="Steindorff A."/>
            <person name="Ohm R.A."/>
            <person name="Martin F."/>
            <person name="Silar P."/>
            <person name="Natvig D.O."/>
            <person name="Lalanne C."/>
            <person name="Gautier V."/>
            <person name="Ament-Velasquez S.L."/>
            <person name="Kruys A."/>
            <person name="Hutchinson M.I."/>
            <person name="Powell A.J."/>
            <person name="Barry K."/>
            <person name="Miller A.N."/>
            <person name="Grigoriev I.V."/>
            <person name="Debuchy R."/>
            <person name="Gladieux P."/>
            <person name="Hiltunen Thoren M."/>
            <person name="Johannesson H."/>
        </authorList>
    </citation>
    <scope>NUCLEOTIDE SEQUENCE</scope>
    <source>
        <strain evidence="5">CBS 990.96</strain>
    </source>
</reference>
<gene>
    <name evidence="5" type="ORF">QBC38DRAFT_486209</name>
</gene>
<keyword evidence="2" id="KW-0521">NADP</keyword>
<sequence length="315" mass="34708">MVKVAIAAPGEVAREIIDGFVASGKHDILILARKDPGPGEHIQGTTRLTVNYEDKADLAKKLQGVHTVISFINAFGDFGSVAQLALIDASVEAGVKRFAPSEWFVAKHDRLTWLAGKDIVRKYLEDINKDKKVLEYTLFQVGLFMNYVAGPKQKTKHLSRNNFLFDVEHSRALVPGSPDHLITYTAIEDVVNIVVKAIDYEGEWPKIGGINGVTASLGQGIEVAEKITGKKFAIEVLDISDLKASLQNASFLPQIDHPAIRQLDEATKTGFIINAYTDLMGAIVEGHAVVSDEWNRIFPDYKFLGFEEFISKTLA</sequence>
<evidence type="ECO:0000259" key="4">
    <source>
        <dbReference type="Pfam" id="PF05368"/>
    </source>
</evidence>
<dbReference type="PANTHER" id="PTHR47706">
    <property type="entry name" value="NMRA-LIKE FAMILY PROTEIN"/>
    <property type="match status" value="1"/>
</dbReference>